<protein>
    <submittedName>
        <fullName evidence="2">Acyl-CoA N-acyltransferase</fullName>
    </submittedName>
</protein>
<dbReference type="Proteomes" id="UP000193144">
    <property type="component" value="Unassembled WGS sequence"/>
</dbReference>
<dbReference type="InterPro" id="IPR041496">
    <property type="entry name" value="YitH/HolE_GNAT"/>
</dbReference>
<accession>A0A1Y1YD82</accession>
<dbReference type="EMBL" id="MCFA01000266">
    <property type="protein sequence ID" value="ORX95970.1"/>
    <property type="molecule type" value="Genomic_DNA"/>
</dbReference>
<keyword evidence="3" id="KW-1185">Reference proteome</keyword>
<dbReference type="PANTHER" id="PTHR47237:SF1">
    <property type="entry name" value="SLL0310 PROTEIN"/>
    <property type="match status" value="1"/>
</dbReference>
<evidence type="ECO:0000313" key="3">
    <source>
        <dbReference type="Proteomes" id="UP000193144"/>
    </source>
</evidence>
<feature type="domain" description="N-acetyltransferase" evidence="1">
    <location>
        <begin position="12"/>
        <end position="160"/>
    </location>
</feature>
<dbReference type="SUPFAM" id="SSF55729">
    <property type="entry name" value="Acyl-CoA N-acyltransferases (Nat)"/>
    <property type="match status" value="1"/>
</dbReference>
<proteinExistence type="predicted"/>
<sequence>MANPPSQEDASFVIRPASSVAEVRDFWWPLMKELGWNRDQADARTHYHVSRNGSDWLMLAPKYGKPEGCCVAFTYPNGTGWVGFFIVNAVHRGLGHGRALLQTVTDSYDAKNISVIGLDGVEEQVKTYERRGFVDIARIKLMTRPSLAEKPSPWIADPLKDDEEMVDSRGVDFEHIRALDLALNGLDRKLLWSEEALFSREDVWAAAIVSRRVESSKKLLGFVLVRRCEHGHRFGPLYAETYQQAALLLRRAMENNDGPDGSMIAEVFGSNPKGMKLFQALGWDYTGLDYHRMWLGGRVPKEQQDGGLGTKNMYAIFDASEG</sequence>
<dbReference type="Pfam" id="PF00583">
    <property type="entry name" value="Acetyltransf_1"/>
    <property type="match status" value="1"/>
</dbReference>
<dbReference type="Gene3D" id="3.40.630.90">
    <property type="match status" value="1"/>
</dbReference>
<name>A0A1Y1YD82_9PLEO</name>
<keyword evidence="2" id="KW-0808">Transferase</keyword>
<keyword evidence="2" id="KW-0012">Acyltransferase</keyword>
<gene>
    <name evidence="2" type="ORF">BCR34DRAFT_578969</name>
</gene>
<dbReference type="PROSITE" id="PS51186">
    <property type="entry name" value="GNAT"/>
    <property type="match status" value="1"/>
</dbReference>
<evidence type="ECO:0000259" key="1">
    <source>
        <dbReference type="PROSITE" id="PS51186"/>
    </source>
</evidence>
<dbReference type="InterPro" id="IPR016181">
    <property type="entry name" value="Acyl_CoA_acyltransferase"/>
</dbReference>
<dbReference type="Pfam" id="PF18014">
    <property type="entry name" value="Acetyltransf_18"/>
    <property type="match status" value="1"/>
</dbReference>
<dbReference type="STRING" id="1231657.A0A1Y1YD82"/>
<dbReference type="CDD" id="cd04301">
    <property type="entry name" value="NAT_SF"/>
    <property type="match status" value="1"/>
</dbReference>
<evidence type="ECO:0000313" key="2">
    <source>
        <dbReference type="EMBL" id="ORX95970.1"/>
    </source>
</evidence>
<dbReference type="Gene3D" id="3.40.630.30">
    <property type="match status" value="1"/>
</dbReference>
<organism evidence="2 3">
    <name type="scientific">Clohesyomyces aquaticus</name>
    <dbReference type="NCBI Taxonomy" id="1231657"/>
    <lineage>
        <taxon>Eukaryota</taxon>
        <taxon>Fungi</taxon>
        <taxon>Dikarya</taxon>
        <taxon>Ascomycota</taxon>
        <taxon>Pezizomycotina</taxon>
        <taxon>Dothideomycetes</taxon>
        <taxon>Pleosporomycetidae</taxon>
        <taxon>Pleosporales</taxon>
        <taxon>Lindgomycetaceae</taxon>
        <taxon>Clohesyomyces</taxon>
    </lineage>
</organism>
<dbReference type="InterPro" id="IPR000182">
    <property type="entry name" value="GNAT_dom"/>
</dbReference>
<dbReference type="PANTHER" id="PTHR47237">
    <property type="entry name" value="SLL0310 PROTEIN"/>
    <property type="match status" value="1"/>
</dbReference>
<reference evidence="2 3" key="1">
    <citation type="submission" date="2016-07" db="EMBL/GenBank/DDBJ databases">
        <title>Pervasive Adenine N6-methylation of Active Genes in Fungi.</title>
        <authorList>
            <consortium name="DOE Joint Genome Institute"/>
            <person name="Mondo S.J."/>
            <person name="Dannebaum R.O."/>
            <person name="Kuo R.C."/>
            <person name="Labutti K."/>
            <person name="Haridas S."/>
            <person name="Kuo A."/>
            <person name="Salamov A."/>
            <person name="Ahrendt S.R."/>
            <person name="Lipzen A."/>
            <person name="Sullivan W."/>
            <person name="Andreopoulos W.B."/>
            <person name="Clum A."/>
            <person name="Lindquist E."/>
            <person name="Daum C."/>
            <person name="Ramamoorthy G.K."/>
            <person name="Gryganskyi A."/>
            <person name="Culley D."/>
            <person name="Magnuson J.K."/>
            <person name="James T.Y."/>
            <person name="O'Malley M.A."/>
            <person name="Stajich J.E."/>
            <person name="Spatafora J.W."/>
            <person name="Visel A."/>
            <person name="Grigoriev I.V."/>
        </authorList>
    </citation>
    <scope>NUCLEOTIDE SEQUENCE [LARGE SCALE GENOMIC DNA]</scope>
    <source>
        <strain evidence="2 3">CBS 115471</strain>
    </source>
</reference>
<dbReference type="GO" id="GO:0016747">
    <property type="term" value="F:acyltransferase activity, transferring groups other than amino-acyl groups"/>
    <property type="evidence" value="ECO:0007669"/>
    <property type="project" value="InterPro"/>
</dbReference>
<dbReference type="AlphaFoldDB" id="A0A1Y1YD82"/>
<comment type="caution">
    <text evidence="2">The sequence shown here is derived from an EMBL/GenBank/DDBJ whole genome shotgun (WGS) entry which is preliminary data.</text>
</comment>
<dbReference type="OrthoDB" id="5771378at2759"/>
<dbReference type="InterPro" id="IPR052729">
    <property type="entry name" value="Acyl/Acetyltrans_Enzymes"/>
</dbReference>